<name>A0A1S9P7Y8_9SPHI</name>
<organism evidence="2 3">
    <name type="scientific">Mucilaginibacter pedocola</name>
    <dbReference type="NCBI Taxonomy" id="1792845"/>
    <lineage>
        <taxon>Bacteria</taxon>
        <taxon>Pseudomonadati</taxon>
        <taxon>Bacteroidota</taxon>
        <taxon>Sphingobacteriia</taxon>
        <taxon>Sphingobacteriales</taxon>
        <taxon>Sphingobacteriaceae</taxon>
        <taxon>Mucilaginibacter</taxon>
    </lineage>
</organism>
<dbReference type="InterPro" id="IPR029044">
    <property type="entry name" value="Nucleotide-diphossugar_trans"/>
</dbReference>
<keyword evidence="3" id="KW-1185">Reference proteome</keyword>
<sequence length="319" mass="37678">MPQVSVIIPNYNHAPYLKQRINSVLQQTYRDFELIILDDCSPDNSRDVIEQYRGHERVSHIVYNETNGGTTFKQWKKGIELAAGQYIWIAESDDWCEPTLLETLMTGLLNNPACVIAYAQTYVVRGNSIEKVSTHHTLSEYVPGKEYILNYLVEECTIWNASMAVFKKENYFNTSQEFTTYKMSGDWLWYIEMAKQGDVFISGRVLNYFRNHDKDVSGKMYRSGSSYKEEIRILHHLKDDGLISMELFKTMLLTKYIRSCVSRYKFDPNLVKEVNEAFYHGQSYRRFLRYNAWLFLMRARIIRRMSEIIKAKDIYRLKN</sequence>
<dbReference type="AlphaFoldDB" id="A0A1S9P7Y8"/>
<reference evidence="2 3" key="1">
    <citation type="submission" date="2016-07" db="EMBL/GenBank/DDBJ databases">
        <title>Genomic analysis of zinc-resistant bacterium Mucilaginibacter pedocola TBZ30.</title>
        <authorList>
            <person name="Huang J."/>
            <person name="Tang J."/>
        </authorList>
    </citation>
    <scope>NUCLEOTIDE SEQUENCE [LARGE SCALE GENOMIC DNA]</scope>
    <source>
        <strain evidence="2 3">TBZ30</strain>
    </source>
</reference>
<dbReference type="OrthoDB" id="9815829at2"/>
<dbReference type="CDD" id="cd00761">
    <property type="entry name" value="Glyco_tranf_GTA_type"/>
    <property type="match status" value="1"/>
</dbReference>
<dbReference type="GO" id="GO:0016758">
    <property type="term" value="F:hexosyltransferase activity"/>
    <property type="evidence" value="ECO:0007669"/>
    <property type="project" value="UniProtKB-ARBA"/>
</dbReference>
<gene>
    <name evidence="2" type="ORF">BC343_16170</name>
</gene>
<protein>
    <recommendedName>
        <fullName evidence="1">Glycosyltransferase 2-like domain-containing protein</fullName>
    </recommendedName>
</protein>
<dbReference type="EMBL" id="MBTF01000037">
    <property type="protein sequence ID" value="OOQ57066.1"/>
    <property type="molecule type" value="Genomic_DNA"/>
</dbReference>
<dbReference type="STRING" id="1792845.BC343_16170"/>
<comment type="caution">
    <text evidence="2">The sequence shown here is derived from an EMBL/GenBank/DDBJ whole genome shotgun (WGS) entry which is preliminary data.</text>
</comment>
<dbReference type="Gene3D" id="3.90.550.10">
    <property type="entry name" value="Spore Coat Polysaccharide Biosynthesis Protein SpsA, Chain A"/>
    <property type="match status" value="1"/>
</dbReference>
<accession>A0A1S9P7Y8</accession>
<evidence type="ECO:0000313" key="3">
    <source>
        <dbReference type="Proteomes" id="UP000189739"/>
    </source>
</evidence>
<feature type="domain" description="Glycosyltransferase 2-like" evidence="1">
    <location>
        <begin position="5"/>
        <end position="165"/>
    </location>
</feature>
<dbReference type="PANTHER" id="PTHR22916">
    <property type="entry name" value="GLYCOSYLTRANSFERASE"/>
    <property type="match status" value="1"/>
</dbReference>
<dbReference type="SUPFAM" id="SSF53448">
    <property type="entry name" value="Nucleotide-diphospho-sugar transferases"/>
    <property type="match status" value="1"/>
</dbReference>
<dbReference type="InterPro" id="IPR001173">
    <property type="entry name" value="Glyco_trans_2-like"/>
</dbReference>
<evidence type="ECO:0000259" key="1">
    <source>
        <dbReference type="Pfam" id="PF00535"/>
    </source>
</evidence>
<dbReference type="Proteomes" id="UP000189739">
    <property type="component" value="Unassembled WGS sequence"/>
</dbReference>
<dbReference type="PANTHER" id="PTHR22916:SF3">
    <property type="entry name" value="UDP-GLCNAC:BETAGAL BETA-1,3-N-ACETYLGLUCOSAMINYLTRANSFERASE-LIKE PROTEIN 1"/>
    <property type="match status" value="1"/>
</dbReference>
<dbReference type="Pfam" id="PF00535">
    <property type="entry name" value="Glycos_transf_2"/>
    <property type="match status" value="1"/>
</dbReference>
<dbReference type="RefSeq" id="WP_078350935.1">
    <property type="nucleotide sequence ID" value="NZ_MBTF01000037.1"/>
</dbReference>
<proteinExistence type="predicted"/>
<evidence type="ECO:0000313" key="2">
    <source>
        <dbReference type="EMBL" id="OOQ57066.1"/>
    </source>
</evidence>